<dbReference type="InterPro" id="IPR029052">
    <property type="entry name" value="Metallo-depent_PP-like"/>
</dbReference>
<dbReference type="SUPFAM" id="SSF56300">
    <property type="entry name" value="Metallo-dependent phosphatases"/>
    <property type="match status" value="1"/>
</dbReference>
<dbReference type="InterPro" id="IPR004843">
    <property type="entry name" value="Calcineurin-like_PHP"/>
</dbReference>
<dbReference type="Gene3D" id="3.90.182.10">
    <property type="entry name" value="Toxin - Anthrax Protective Antigen,domain 1"/>
    <property type="match status" value="1"/>
</dbReference>
<dbReference type="Pfam" id="PF07691">
    <property type="entry name" value="PA14"/>
    <property type="match status" value="1"/>
</dbReference>
<name>A0A9X3F4J4_9BACT</name>
<dbReference type="GO" id="GO:0003993">
    <property type="term" value="F:acid phosphatase activity"/>
    <property type="evidence" value="ECO:0007669"/>
    <property type="project" value="InterPro"/>
</dbReference>
<dbReference type="Pfam" id="PF00149">
    <property type="entry name" value="Metallophos"/>
    <property type="match status" value="1"/>
</dbReference>
<dbReference type="AlphaFoldDB" id="A0A9X3F4J4"/>
<dbReference type="Proteomes" id="UP001145087">
    <property type="component" value="Unassembled WGS sequence"/>
</dbReference>
<gene>
    <name evidence="3" type="ORF">OU798_04875</name>
</gene>
<feature type="domain" description="PA14" evidence="2">
    <location>
        <begin position="491"/>
        <end position="633"/>
    </location>
</feature>
<evidence type="ECO:0000259" key="2">
    <source>
        <dbReference type="PROSITE" id="PS51820"/>
    </source>
</evidence>
<keyword evidence="4" id="KW-1185">Reference proteome</keyword>
<dbReference type="SUPFAM" id="SSF56988">
    <property type="entry name" value="Anthrax protective antigen"/>
    <property type="match status" value="1"/>
</dbReference>
<dbReference type="PANTHER" id="PTHR22953">
    <property type="entry name" value="ACID PHOSPHATASE RELATED"/>
    <property type="match status" value="1"/>
</dbReference>
<dbReference type="PROSITE" id="PS51820">
    <property type="entry name" value="PA14"/>
    <property type="match status" value="1"/>
</dbReference>
<dbReference type="SMART" id="SM00758">
    <property type="entry name" value="PA14"/>
    <property type="match status" value="1"/>
</dbReference>
<protein>
    <submittedName>
        <fullName evidence="3">Metallophosphoesterase</fullName>
    </submittedName>
</protein>
<organism evidence="3 4">
    <name type="scientific">Draconibacterium aestuarii</name>
    <dbReference type="NCBI Taxonomy" id="2998507"/>
    <lineage>
        <taxon>Bacteria</taxon>
        <taxon>Pseudomonadati</taxon>
        <taxon>Bacteroidota</taxon>
        <taxon>Bacteroidia</taxon>
        <taxon>Marinilabiliales</taxon>
        <taxon>Prolixibacteraceae</taxon>
        <taxon>Draconibacterium</taxon>
    </lineage>
</organism>
<evidence type="ECO:0000256" key="1">
    <source>
        <dbReference type="ARBA" id="ARBA00022729"/>
    </source>
</evidence>
<dbReference type="EMBL" id="JAPOHD010000009">
    <property type="protein sequence ID" value="MCY1719662.1"/>
    <property type="molecule type" value="Genomic_DNA"/>
</dbReference>
<evidence type="ECO:0000313" key="3">
    <source>
        <dbReference type="EMBL" id="MCY1719662.1"/>
    </source>
</evidence>
<dbReference type="InterPro" id="IPR011658">
    <property type="entry name" value="PA14_dom"/>
</dbReference>
<comment type="caution">
    <text evidence="3">The sequence shown here is derived from an EMBL/GenBank/DDBJ whole genome shotgun (WGS) entry which is preliminary data.</text>
</comment>
<dbReference type="InterPro" id="IPR039331">
    <property type="entry name" value="PAPs-like"/>
</dbReference>
<keyword evidence="1" id="KW-0732">Signal</keyword>
<accession>A0A9X3F4J4</accession>
<reference evidence="3" key="1">
    <citation type="submission" date="2022-11" db="EMBL/GenBank/DDBJ databases">
        <title>Marilongibacter aestuarii gen. nov., sp. nov., isolated from tidal flat sediment.</title>
        <authorList>
            <person name="Jiayan W."/>
        </authorList>
    </citation>
    <scope>NUCLEOTIDE SEQUENCE</scope>
    <source>
        <strain evidence="3">Z1-6</strain>
    </source>
</reference>
<proteinExistence type="predicted"/>
<sequence length="633" mass="72722">MKIKGLKNVSDKVVILYALFTILSLNLWAQTKDNNELNFVVLPYIQDVSESSVCVMWETSAETKGQIYLATTEHHVLKPDLNIAVTEKKPSLVHKLSVSHLKPDQLYFYQVINVTEKGDTLKGPVTQLRIPDYNQSDITFTAVGDNQGDTQCWEKISMQMFNECPQFVIHCGDFVSYGHHNDDWTDEFFKQAQSLIRHVPLYPVLGNHEMNDELYYQYFNRTLNNAFYSIKKGDLRLIFVDTNKDVLPGSEQYEELEKLLANTTEKWKILIHHHPIFTSDFGSYRSSLMSTADKGDPNTFHLKTLYETYGVDLVLSGHVHGYERTHPIAKNHIDTKNGVVYIITAGGGGSFNREASYKEWFTAKTRKIPHFLKVQIKENKMAVEAIDTFMNVFDTWKLEKQTVRNHLNAPLVSFSSKYFNDSTIVAIENTNNTGCINYRLDDGNYQTAFEPKIELTVKNTTTISAVVSEPDNTSSERVKTAVKLPLMAQKSGRKSVVKASYYEGFFTLLPDFEGLEPVRIFSLDSLAMSDIQPRRKDHFAVRFQGEIYIPETDVYRFLLKSFDGSLLLIDGQQIVKNDGVHYEIFKEGYAALEKGFHDFEVHYFDYINRETLNVKMGKQGKEMFDINHFLQVR</sequence>
<dbReference type="Gene3D" id="3.60.21.10">
    <property type="match status" value="1"/>
</dbReference>
<dbReference type="PANTHER" id="PTHR22953:SF153">
    <property type="entry name" value="PURPLE ACID PHOSPHATASE"/>
    <property type="match status" value="1"/>
</dbReference>
<dbReference type="InterPro" id="IPR037524">
    <property type="entry name" value="PA14/GLEYA"/>
</dbReference>
<dbReference type="RefSeq" id="WP_343331999.1">
    <property type="nucleotide sequence ID" value="NZ_JAPOHD010000009.1"/>
</dbReference>
<evidence type="ECO:0000313" key="4">
    <source>
        <dbReference type="Proteomes" id="UP001145087"/>
    </source>
</evidence>